<proteinExistence type="predicted"/>
<gene>
    <name evidence="2" type="ORF">F4U95_08115</name>
    <name evidence="1" type="ORF">F4U96_08165</name>
</gene>
<evidence type="ECO:0000313" key="3">
    <source>
        <dbReference type="Proteomes" id="UP000325933"/>
    </source>
</evidence>
<dbReference type="RefSeq" id="WP_150425293.1">
    <property type="nucleotide sequence ID" value="NZ_VYQA01000005.1"/>
</dbReference>
<dbReference type="Proteomes" id="UP000326364">
    <property type="component" value="Unassembled WGS sequence"/>
</dbReference>
<organism evidence="2 3">
    <name type="scientific">Sphingobium limneticum</name>
    <dbReference type="NCBI Taxonomy" id="1007511"/>
    <lineage>
        <taxon>Bacteria</taxon>
        <taxon>Pseudomonadati</taxon>
        <taxon>Pseudomonadota</taxon>
        <taxon>Alphaproteobacteria</taxon>
        <taxon>Sphingomonadales</taxon>
        <taxon>Sphingomonadaceae</taxon>
        <taxon>Sphingobium</taxon>
    </lineage>
</organism>
<name>A0A5J5I535_9SPHN</name>
<dbReference type="Proteomes" id="UP000325933">
    <property type="component" value="Unassembled WGS sequence"/>
</dbReference>
<reference evidence="3 4" key="1">
    <citation type="submission" date="2019-09" db="EMBL/GenBank/DDBJ databases">
        <authorList>
            <person name="Feng G."/>
        </authorList>
    </citation>
    <scope>NUCLEOTIDE SEQUENCE [LARGE SCALE GENOMIC DNA]</scope>
    <source>
        <strain evidence="2 3">KACC 19283</strain>
        <strain evidence="1 4">KACC 19284</strain>
    </source>
</reference>
<dbReference type="EMBL" id="VYQB01000005">
    <property type="protein sequence ID" value="KAA9018087.1"/>
    <property type="molecule type" value="Genomic_DNA"/>
</dbReference>
<dbReference type="EMBL" id="VYQA01000005">
    <property type="protein sequence ID" value="KAA9030723.1"/>
    <property type="molecule type" value="Genomic_DNA"/>
</dbReference>
<comment type="caution">
    <text evidence="2">The sequence shown here is derived from an EMBL/GenBank/DDBJ whole genome shotgun (WGS) entry which is preliminary data.</text>
</comment>
<evidence type="ECO:0000313" key="4">
    <source>
        <dbReference type="Proteomes" id="UP000326364"/>
    </source>
</evidence>
<accession>A0A5J5I535</accession>
<evidence type="ECO:0000313" key="1">
    <source>
        <dbReference type="EMBL" id="KAA9018087.1"/>
    </source>
</evidence>
<protein>
    <submittedName>
        <fullName evidence="2">DUF2336 domain-containing protein</fullName>
    </submittedName>
</protein>
<sequence length="360" mass="38457">MSVHSSPTGMINDRPMARAMAGLSAVPVGHAIDLAFFFPDEVQSRPDALIVETRRHLGGCIAAIEMALRLSLDHAPDIAAALDHWPAPLAWSMIRAQPTLIGPDLLAHMQMRAGVTLMLRQFGQADVEQFDEGQGDLIPATDDPELGRAVSALALAEGRWLALAGEDAPMKPDLPAEHFADLLWTVAACLHVVSQRTMVDGGDRSLAAFDRSGWALLRDHDEAACPIAQADRLVRGMGERADAPALLGALLGQRRFLLFAAVAARRLRMGSRQLVAILVMGPVAQLANLCRALGGSAADYRILLLALRPVRPLLSDAAIVAEAERYQGVSEEQADGAIGALRTSSILRAKLDHLRAVAGT</sequence>
<dbReference type="AlphaFoldDB" id="A0A5J5I535"/>
<evidence type="ECO:0000313" key="2">
    <source>
        <dbReference type="EMBL" id="KAA9030723.1"/>
    </source>
</evidence>
<keyword evidence="4" id="KW-1185">Reference proteome</keyword>